<dbReference type="SUPFAM" id="SSF56601">
    <property type="entry name" value="beta-lactamase/transpeptidase-like"/>
    <property type="match status" value="1"/>
</dbReference>
<keyword evidence="4" id="KW-0378">Hydrolase</keyword>
<comment type="caution">
    <text evidence="4">The sequence shown here is derived from an EMBL/GenBank/DDBJ whole genome shotgun (WGS) entry which is preliminary data.</text>
</comment>
<evidence type="ECO:0000313" key="5">
    <source>
        <dbReference type="Proteomes" id="UP001321580"/>
    </source>
</evidence>
<dbReference type="GO" id="GO:0016787">
    <property type="term" value="F:hydrolase activity"/>
    <property type="evidence" value="ECO:0007669"/>
    <property type="project" value="UniProtKB-KW"/>
</dbReference>
<keyword evidence="1" id="KW-0732">Signal</keyword>
<dbReference type="RefSeq" id="WP_283213185.1">
    <property type="nucleotide sequence ID" value="NZ_JASGBI010000001.1"/>
</dbReference>
<dbReference type="Pfam" id="PF00144">
    <property type="entry name" value="Beta-lactamase"/>
    <property type="match status" value="1"/>
</dbReference>
<evidence type="ECO:0000259" key="2">
    <source>
        <dbReference type="Pfam" id="PF00144"/>
    </source>
</evidence>
<dbReference type="Gene3D" id="2.40.128.600">
    <property type="match status" value="1"/>
</dbReference>
<proteinExistence type="predicted"/>
<dbReference type="InterPro" id="IPR050491">
    <property type="entry name" value="AmpC-like"/>
</dbReference>
<feature type="signal peptide" evidence="1">
    <location>
        <begin position="1"/>
        <end position="25"/>
    </location>
</feature>
<gene>
    <name evidence="4" type="ORF">QLQ15_12990</name>
</gene>
<reference evidence="4 5" key="1">
    <citation type="submission" date="2023-05" db="EMBL/GenBank/DDBJ databases">
        <title>Lysobacter sp. strain LF1 Genome sequencing and assembly.</title>
        <authorList>
            <person name="Jung Y."/>
        </authorList>
    </citation>
    <scope>NUCLEOTIDE SEQUENCE [LARGE SCALE GENOMIC DNA]</scope>
    <source>
        <strain evidence="4 5">LF1</strain>
    </source>
</reference>
<sequence>MPGRIHPLRSAVALALALSGGVACAAPPENLDARVEQVIHDIGIPGMAVTIVEDGKVVHAKGYGVRRLGSPEPVDADTIFPTGSTGKAITTAALAVLVDEGKIGWDDKVTDHLPGFQMYDPWVTREMTIRDLLVHRSGLGLGAGDLMFVPRSSLSRAETVRRLRYIKPATSFRSGYAYDNVLYVVAGQLIEAVSGKTWEQFVRERVLRPAGMNVSTTDDASRFATANRVQPHARMDGGMRGVGTQEVLDERRSLGSNAAPAGGVSSSAHDMGRWLSIQLAHGALPEGGRLFSEESSEQMWTPQVLMPIHGYPGPLAATTPQFSAYALGWDVRDYRGVKVIEHGGAVFGVQTMVVLIPEKNIGFSLQINSEDGVALRGLQYELLDHYLDAPKHDWVSDFAAFRAGNVDKAKAALREAKVDAKPSRPSLTPAQYAGRYSDPWYGPIDITADKGRMRIDFKQTPDMAGTLSHWQYDTFKVAWDDRSLEPAYVTFNLGAEGKVERVTMKPVSPLADFSYDYQDLLFTPVTAK</sequence>
<dbReference type="InterPro" id="IPR001466">
    <property type="entry name" value="Beta-lactam-related"/>
</dbReference>
<name>A0ABT6XI38_9GAMM</name>
<keyword evidence="5" id="KW-1185">Reference proteome</keyword>
<organism evidence="4 5">
    <name type="scientific">Lysobacter stagni</name>
    <dbReference type="NCBI Taxonomy" id="3045172"/>
    <lineage>
        <taxon>Bacteria</taxon>
        <taxon>Pseudomonadati</taxon>
        <taxon>Pseudomonadota</taxon>
        <taxon>Gammaproteobacteria</taxon>
        <taxon>Lysobacterales</taxon>
        <taxon>Lysobacteraceae</taxon>
        <taxon>Lysobacter</taxon>
    </lineage>
</organism>
<accession>A0ABT6XI38</accession>
<dbReference type="Proteomes" id="UP001321580">
    <property type="component" value="Unassembled WGS sequence"/>
</dbReference>
<dbReference type="EMBL" id="JASGBI010000001">
    <property type="protein sequence ID" value="MDI9239820.1"/>
    <property type="molecule type" value="Genomic_DNA"/>
</dbReference>
<feature type="domain" description="Beta-lactamase-related" evidence="2">
    <location>
        <begin position="31"/>
        <end position="374"/>
    </location>
</feature>
<dbReference type="PANTHER" id="PTHR46825">
    <property type="entry name" value="D-ALANYL-D-ALANINE-CARBOXYPEPTIDASE/ENDOPEPTIDASE AMPH"/>
    <property type="match status" value="1"/>
</dbReference>
<protein>
    <submittedName>
        <fullName evidence="4">Serine hydrolase</fullName>
    </submittedName>
</protein>
<evidence type="ECO:0000259" key="3">
    <source>
        <dbReference type="Pfam" id="PF11954"/>
    </source>
</evidence>
<dbReference type="InterPro" id="IPR021860">
    <property type="entry name" value="Peptidase_S12_Pab87-rel_C"/>
</dbReference>
<dbReference type="Pfam" id="PF11954">
    <property type="entry name" value="DUF3471"/>
    <property type="match status" value="1"/>
</dbReference>
<evidence type="ECO:0000313" key="4">
    <source>
        <dbReference type="EMBL" id="MDI9239820.1"/>
    </source>
</evidence>
<dbReference type="PANTHER" id="PTHR46825:SF15">
    <property type="entry name" value="BETA-LACTAMASE-RELATED DOMAIN-CONTAINING PROTEIN"/>
    <property type="match status" value="1"/>
</dbReference>
<evidence type="ECO:0000256" key="1">
    <source>
        <dbReference type="SAM" id="SignalP"/>
    </source>
</evidence>
<feature type="chain" id="PRO_5045093883" evidence="1">
    <location>
        <begin position="26"/>
        <end position="528"/>
    </location>
</feature>
<dbReference type="InterPro" id="IPR012338">
    <property type="entry name" value="Beta-lactam/transpept-like"/>
</dbReference>
<dbReference type="Gene3D" id="3.40.710.10">
    <property type="entry name" value="DD-peptidase/beta-lactamase superfamily"/>
    <property type="match status" value="1"/>
</dbReference>
<dbReference type="PROSITE" id="PS51257">
    <property type="entry name" value="PROKAR_LIPOPROTEIN"/>
    <property type="match status" value="1"/>
</dbReference>
<feature type="domain" description="Peptidase S12 Pab87-related C-terminal" evidence="3">
    <location>
        <begin position="420"/>
        <end position="523"/>
    </location>
</feature>